<accession>A0A0G4G633</accession>
<organism evidence="1 2">
    <name type="scientific">Vitrella brassicaformis (strain CCMP3155)</name>
    <dbReference type="NCBI Taxonomy" id="1169540"/>
    <lineage>
        <taxon>Eukaryota</taxon>
        <taxon>Sar</taxon>
        <taxon>Alveolata</taxon>
        <taxon>Colpodellida</taxon>
        <taxon>Vitrellaceae</taxon>
        <taxon>Vitrella</taxon>
    </lineage>
</organism>
<dbReference type="EMBL" id="CDMY01000574">
    <property type="protein sequence ID" value="CEM23974.1"/>
    <property type="molecule type" value="Genomic_DNA"/>
</dbReference>
<gene>
    <name evidence="1" type="ORF">Vbra_6150</name>
</gene>
<name>A0A0G4G633_VITBC</name>
<dbReference type="VEuPathDB" id="CryptoDB:Vbra_6150"/>
<evidence type="ECO:0000313" key="1">
    <source>
        <dbReference type="EMBL" id="CEM23974.1"/>
    </source>
</evidence>
<sequence>MRVHGLTRPHDGQHEWIAGPRTVTFTECVHSTSRQPREVGVHIRERTSSPRTGTSSLCVVSSNTLTSKQGTVAYLARVPVLTSTQSVDGLFLRTSTIRLTVLSGVSRDGAQTNHLTTGWVSCHLSGPTHTWAACGPCSHRACLFGFVRTVRVV</sequence>
<evidence type="ECO:0000313" key="2">
    <source>
        <dbReference type="Proteomes" id="UP000041254"/>
    </source>
</evidence>
<protein>
    <submittedName>
        <fullName evidence="1">Uncharacterized protein</fullName>
    </submittedName>
</protein>
<dbReference type="Proteomes" id="UP000041254">
    <property type="component" value="Unassembled WGS sequence"/>
</dbReference>
<dbReference type="AlphaFoldDB" id="A0A0G4G633"/>
<proteinExistence type="predicted"/>
<dbReference type="InParanoid" id="A0A0G4G633"/>
<keyword evidence="2" id="KW-1185">Reference proteome</keyword>
<reference evidence="1 2" key="1">
    <citation type="submission" date="2014-11" db="EMBL/GenBank/DDBJ databases">
        <authorList>
            <person name="Zhu J."/>
            <person name="Qi W."/>
            <person name="Song R."/>
        </authorList>
    </citation>
    <scope>NUCLEOTIDE SEQUENCE [LARGE SCALE GENOMIC DNA]</scope>
</reference>